<dbReference type="InterPro" id="IPR013320">
    <property type="entry name" value="ConA-like_dom_sf"/>
</dbReference>
<dbReference type="PANTHER" id="PTHR37536">
    <property type="entry name" value="PUTATIVE (AFU_ORTHOLOGUE AFUA_3G02970)-RELATED"/>
    <property type="match status" value="1"/>
</dbReference>
<reference evidence="3 4" key="1">
    <citation type="submission" date="2024-04" db="EMBL/GenBank/DDBJ databases">
        <title>Phyllosticta paracitricarpa is synonymous to the EU quarantine fungus P. citricarpa based on phylogenomic analyses.</title>
        <authorList>
            <consortium name="Lawrence Berkeley National Laboratory"/>
            <person name="Van ingen-buijs V.A."/>
            <person name="Van westerhoven A.C."/>
            <person name="Haridas S."/>
            <person name="Skiadas P."/>
            <person name="Martin F."/>
            <person name="Groenewald J.Z."/>
            <person name="Crous P.W."/>
            <person name="Seidl M.F."/>
        </authorList>
    </citation>
    <scope>NUCLEOTIDE SEQUENCE [LARGE SCALE GENOMIC DNA]</scope>
    <source>
        <strain evidence="3 4">CPC 17464</strain>
    </source>
</reference>
<dbReference type="EMBL" id="JBBPEH010000004">
    <property type="protein sequence ID" value="KAK7539920.1"/>
    <property type="molecule type" value="Genomic_DNA"/>
</dbReference>
<feature type="region of interest" description="Disordered" evidence="1">
    <location>
        <begin position="21"/>
        <end position="43"/>
    </location>
</feature>
<sequence>MHFTTTFAILFSATTVLALPGKPQPPQNTVAKTDKTSSDSSGDDWPVWFGVTIDKPPSGKFTGISATLKVPTLKLGDQEGPNGYGISESVSAWIGLDGAKDSDDVLQVGVNMFITSDGAKLTVPDGDNLILRGVPEWYPTPFTEWTEKELKIVYGDVINLRVESTSETAATLYIENTNTGVKISKPMTPPKGTKLIGNTAEWIVESLIGPDGKFLPPPDFGTIAFSDCVATTSDGKTYGPDAGKVFDQGDKLKTETKGNTVNVNFVPESAFINPGKPGGKKKPPAESSTTGGTAHTGQ</sequence>
<feature type="chain" id="PRO_5046149725" evidence="2">
    <location>
        <begin position="19"/>
        <end position="298"/>
    </location>
</feature>
<evidence type="ECO:0000256" key="2">
    <source>
        <dbReference type="SAM" id="SignalP"/>
    </source>
</evidence>
<gene>
    <name evidence="3" type="ORF">J3D65DRAFT_601935</name>
</gene>
<evidence type="ECO:0000313" key="4">
    <source>
        <dbReference type="Proteomes" id="UP001360953"/>
    </source>
</evidence>
<dbReference type="InterPro" id="IPR000250">
    <property type="entry name" value="Peptidase_G1"/>
</dbReference>
<evidence type="ECO:0000313" key="3">
    <source>
        <dbReference type="EMBL" id="KAK7539920.1"/>
    </source>
</evidence>
<keyword evidence="4" id="KW-1185">Reference proteome</keyword>
<dbReference type="GeneID" id="92030974"/>
<dbReference type="PANTHER" id="PTHR37536:SF1">
    <property type="entry name" value="ASPERGILLOPEPSIN, PUTAITVE (AFU_ORTHOLOGUE AFUA_7G01200)"/>
    <property type="match status" value="1"/>
</dbReference>
<feature type="region of interest" description="Disordered" evidence="1">
    <location>
        <begin position="268"/>
        <end position="298"/>
    </location>
</feature>
<feature type="signal peptide" evidence="2">
    <location>
        <begin position="1"/>
        <end position="18"/>
    </location>
</feature>
<comment type="caution">
    <text evidence="3">The sequence shown here is derived from an EMBL/GenBank/DDBJ whole genome shotgun (WGS) entry which is preliminary data.</text>
</comment>
<dbReference type="CDD" id="cd13426">
    <property type="entry name" value="Peptidase_G1"/>
    <property type="match status" value="1"/>
</dbReference>
<proteinExistence type="predicted"/>
<keyword evidence="2" id="KW-0732">Signal</keyword>
<dbReference type="RefSeq" id="XP_066657191.1">
    <property type="nucleotide sequence ID" value="XM_066798068.1"/>
</dbReference>
<dbReference type="InterPro" id="IPR038656">
    <property type="entry name" value="Peptidase_G1_sf"/>
</dbReference>
<organism evidence="3 4">
    <name type="scientific">Phyllosticta citribraziliensis</name>
    <dbReference type="NCBI Taxonomy" id="989973"/>
    <lineage>
        <taxon>Eukaryota</taxon>
        <taxon>Fungi</taxon>
        <taxon>Dikarya</taxon>
        <taxon>Ascomycota</taxon>
        <taxon>Pezizomycotina</taxon>
        <taxon>Dothideomycetes</taxon>
        <taxon>Dothideomycetes incertae sedis</taxon>
        <taxon>Botryosphaeriales</taxon>
        <taxon>Phyllostictaceae</taxon>
        <taxon>Phyllosticta</taxon>
    </lineage>
</organism>
<protein>
    <submittedName>
        <fullName evidence="3">Peptidase A4 family-domain-containing protein</fullName>
    </submittedName>
</protein>
<accession>A0ABR1LXL2</accession>
<evidence type="ECO:0000256" key="1">
    <source>
        <dbReference type="SAM" id="MobiDB-lite"/>
    </source>
</evidence>
<feature type="compositionally biased region" description="Polar residues" evidence="1">
    <location>
        <begin position="286"/>
        <end position="298"/>
    </location>
</feature>
<name>A0ABR1LXL2_9PEZI</name>
<dbReference type="SUPFAM" id="SSF49899">
    <property type="entry name" value="Concanavalin A-like lectins/glucanases"/>
    <property type="match status" value="1"/>
</dbReference>
<dbReference type="Gene3D" id="2.60.120.700">
    <property type="entry name" value="Peptidase G1"/>
    <property type="match status" value="1"/>
</dbReference>
<dbReference type="Pfam" id="PF01828">
    <property type="entry name" value="Peptidase_A4"/>
    <property type="match status" value="1"/>
</dbReference>
<dbReference type="Proteomes" id="UP001360953">
    <property type="component" value="Unassembled WGS sequence"/>
</dbReference>